<evidence type="ECO:0000313" key="1">
    <source>
        <dbReference type="EMBL" id="UTC24610.1"/>
    </source>
</evidence>
<organism evidence="1 2">
    <name type="scientific">Candidatus Comchoanobacter bicostacola</name>
    <dbReference type="NCBI Taxonomy" id="2919598"/>
    <lineage>
        <taxon>Bacteria</taxon>
        <taxon>Pseudomonadati</taxon>
        <taxon>Pseudomonadota</taxon>
        <taxon>Gammaproteobacteria</taxon>
        <taxon>Candidatus Comchoanobacterales</taxon>
        <taxon>Candidatus Comchoanobacteraceae</taxon>
        <taxon>Candidatus Comchoanobacter</taxon>
    </lineage>
</organism>
<name>A0ABY5DLF1_9GAMM</name>
<accession>A0ABY5DLF1</accession>
<dbReference type="RefSeq" id="WP_258568395.1">
    <property type="nucleotide sequence ID" value="NZ_CP092900.1"/>
</dbReference>
<reference evidence="1 2" key="1">
    <citation type="journal article" date="2022" name="Nat. Microbiol.">
        <title>The microbiome of a bacterivorous marine choanoflagellate contains a resource-demanding obligate bacterial associate.</title>
        <authorList>
            <person name="Needham D.M."/>
            <person name="Poirier C."/>
            <person name="Bachy C."/>
            <person name="George E.E."/>
            <person name="Wilken S."/>
            <person name="Yung C.C.M."/>
            <person name="Limardo A.J."/>
            <person name="Morando M."/>
            <person name="Sudek L."/>
            <person name="Malmstrom R.R."/>
            <person name="Keeling P.J."/>
            <person name="Santoro A.E."/>
            <person name="Worden A.Z."/>
        </authorList>
    </citation>
    <scope>NUCLEOTIDE SEQUENCE [LARGE SCALE GENOMIC DNA]</scope>
    <source>
        <strain evidence="1 2">Comchoano-1</strain>
    </source>
</reference>
<dbReference type="Proteomes" id="UP001055955">
    <property type="component" value="Chromosome"/>
</dbReference>
<evidence type="ECO:0000313" key="2">
    <source>
        <dbReference type="Proteomes" id="UP001055955"/>
    </source>
</evidence>
<gene>
    <name evidence="1" type="ORF">MMH89_00320</name>
</gene>
<keyword evidence="2" id="KW-1185">Reference proteome</keyword>
<sequence>MMNGIKNLLRKRKAKTFEFTAVNIPAPHTKNMPGIPIENLHATAEECKGQLKDLLPEGLTGLLLDIDYTLLTVHTDGYFNRVAESLLELPAIKEAIINSGITGDEINKFTDVDPGKRKTMLNALKQISSSDRKKLAKQFKARLKGKCSKEFKDIDLSFKQALQILLQDPEGSGISEDFGDKLHKNATCITQFKKFISPNMKTLVKSAVDQGTKCIAVSHTKGGTFMKYLFDDMGIEVTKDTANSKSMGVNKKTHLTAAISLLQGEGGDVLYIDDGKHPFTNAVTDFDMQLVVIKPGETVNQDRVAAVNGLADFAREYAKKPGLIAALKKTSVNVYETFHDNGHINHLMRMGLSSEGLSQLNVMLAQIADPEYLNRIQQSMTPDQKFIVQKYVEMAANGLEKVRADDSDFKATLAVRAKLYGAEHILTAINSKDMLGALKTVCRDFNYENTRSPEEKLASFVKNLGKIEDASLQEYNSAAPEDKYGKLAAIAELASLPFKNMSRAFGGEIWRTFNQAELVYCLKASGINTEQDVDTRLLSGVENDDTKKFVKTYIKGAVDFIKKELKEKTGKDKVKEHFLLEDKAAEARKQGRKS</sequence>
<proteinExistence type="predicted"/>
<protein>
    <submittedName>
        <fullName evidence="1">Uncharacterized protein</fullName>
    </submittedName>
</protein>
<dbReference type="EMBL" id="CP092900">
    <property type="protein sequence ID" value="UTC24610.1"/>
    <property type="molecule type" value="Genomic_DNA"/>
</dbReference>